<dbReference type="Proteomes" id="UP000010466">
    <property type="component" value="Chromosome"/>
</dbReference>
<dbReference type="HOGENOM" id="CLU_3027411_0_0_14"/>
<name>L0RUZ8_MYCC1</name>
<accession>L0RUZ8</accession>
<sequence>MVNKLLSLVNKYSKLSNPNSNFCNPITRILATFNEEIINETIGNNIMIAQNTSIK</sequence>
<gene>
    <name evidence="1" type="primary">MCYN0075</name>
    <name evidence="1" type="ordered locus">MCYN_0075</name>
</gene>
<reference evidence="2" key="1">
    <citation type="journal article" date="2013" name="Genome Announc.">
        <title>Complete genome sequence of Mycoplasma cynos strain C142.</title>
        <authorList>
            <person name="Walker C.A."/>
            <person name="Mannering S.A."/>
            <person name="Shields S."/>
            <person name="Blake D.P."/>
            <person name="Brownlie J."/>
        </authorList>
    </citation>
    <scope>NUCLEOTIDE SEQUENCE [LARGE SCALE GENOMIC DNA]</scope>
    <source>
        <strain evidence="2">C142</strain>
    </source>
</reference>
<evidence type="ECO:0000313" key="1">
    <source>
        <dbReference type="EMBL" id="CCP23807.1"/>
    </source>
</evidence>
<dbReference type="EMBL" id="HF559394">
    <property type="protein sequence ID" value="CCP23807.1"/>
    <property type="molecule type" value="Genomic_DNA"/>
</dbReference>
<evidence type="ECO:0000313" key="2">
    <source>
        <dbReference type="Proteomes" id="UP000010466"/>
    </source>
</evidence>
<dbReference type="AlphaFoldDB" id="L0RUZ8"/>
<dbReference type="KEGG" id="mcy:MCYN_0075"/>
<organism evidence="1 2">
    <name type="scientific">Mycoplasmopsis cynos (strain C142)</name>
    <name type="common">Mycoplasma cynos</name>
    <dbReference type="NCBI Taxonomy" id="1246955"/>
    <lineage>
        <taxon>Bacteria</taxon>
        <taxon>Bacillati</taxon>
        <taxon>Mycoplasmatota</taxon>
        <taxon>Mycoplasmoidales</taxon>
        <taxon>Metamycoplasmataceae</taxon>
        <taxon>Mycoplasmopsis</taxon>
    </lineage>
</organism>
<proteinExistence type="predicted"/>
<keyword evidence="2" id="KW-1185">Reference proteome</keyword>
<protein>
    <submittedName>
        <fullName evidence="1">Uncharacterized protein</fullName>
    </submittedName>
</protein>